<protein>
    <recommendedName>
        <fullName evidence="3">DUF3127 domain-containing protein</fullName>
    </recommendedName>
</protein>
<comment type="caution">
    <text evidence="1">The sequence shown here is derived from an EMBL/GenBank/DDBJ whole genome shotgun (WGS) entry which is preliminary data.</text>
</comment>
<dbReference type="RefSeq" id="WP_112747939.1">
    <property type="nucleotide sequence ID" value="NZ_QMFY01000008.1"/>
</dbReference>
<evidence type="ECO:0000313" key="1">
    <source>
        <dbReference type="EMBL" id="RAW00101.1"/>
    </source>
</evidence>
<dbReference type="Proteomes" id="UP000251889">
    <property type="component" value="Unassembled WGS sequence"/>
</dbReference>
<reference evidence="1 2" key="1">
    <citation type="submission" date="2018-06" db="EMBL/GenBank/DDBJ databases">
        <title>Chryseolinea flavus sp. nov., a member of the phylum Bacteroidetes isolated from soil.</title>
        <authorList>
            <person name="Li Y."/>
            <person name="Wang J."/>
        </authorList>
    </citation>
    <scope>NUCLEOTIDE SEQUENCE [LARGE SCALE GENOMIC DNA]</scope>
    <source>
        <strain evidence="1 2">SDU1-6</strain>
    </source>
</reference>
<proteinExistence type="predicted"/>
<gene>
    <name evidence="1" type="ORF">DQQ10_16255</name>
</gene>
<dbReference type="AlphaFoldDB" id="A0A364Y0I9"/>
<evidence type="ECO:0008006" key="3">
    <source>
        <dbReference type="Google" id="ProtNLM"/>
    </source>
</evidence>
<accession>A0A364Y0I9</accession>
<dbReference type="OrthoDB" id="2990146at2"/>
<name>A0A364Y0I9_9BACT</name>
<keyword evidence="2" id="KW-1185">Reference proteome</keyword>
<dbReference type="EMBL" id="QMFY01000008">
    <property type="protein sequence ID" value="RAW00101.1"/>
    <property type="molecule type" value="Genomic_DNA"/>
</dbReference>
<evidence type="ECO:0000313" key="2">
    <source>
        <dbReference type="Proteomes" id="UP000251889"/>
    </source>
</evidence>
<sequence>MRSKLSDDEGQRKKFRAVFSRFGKKTNYQGYSESTVLLTKVIDIEKKIVVTDHAWFSLTKGFEEINLKPGMIIEFEARVKAYEKGYVNKRYGINQKKEDFRFSHPGKIVIIDPDKE</sequence>
<organism evidence="1 2">
    <name type="scientific">Pseudochryseolinea flava</name>
    <dbReference type="NCBI Taxonomy" id="2059302"/>
    <lineage>
        <taxon>Bacteria</taxon>
        <taxon>Pseudomonadati</taxon>
        <taxon>Bacteroidota</taxon>
        <taxon>Cytophagia</taxon>
        <taxon>Cytophagales</taxon>
        <taxon>Fulvivirgaceae</taxon>
        <taxon>Pseudochryseolinea</taxon>
    </lineage>
</organism>